<dbReference type="GO" id="GO:0016757">
    <property type="term" value="F:glycosyltransferase activity"/>
    <property type="evidence" value="ECO:0007669"/>
    <property type="project" value="InterPro"/>
</dbReference>
<keyword evidence="2" id="KW-0808">Transferase</keyword>
<organism evidence="2 3">
    <name type="scientific">Pedobacter paludis</name>
    <dbReference type="NCBI Taxonomy" id="2203212"/>
    <lineage>
        <taxon>Bacteria</taxon>
        <taxon>Pseudomonadati</taxon>
        <taxon>Bacteroidota</taxon>
        <taxon>Sphingobacteriia</taxon>
        <taxon>Sphingobacteriales</taxon>
        <taxon>Sphingobacteriaceae</taxon>
        <taxon>Pedobacter</taxon>
    </lineage>
</organism>
<feature type="domain" description="Glycosyl transferase family 1" evidence="1">
    <location>
        <begin position="320"/>
        <end position="423"/>
    </location>
</feature>
<dbReference type="InterPro" id="IPR050194">
    <property type="entry name" value="Glycosyltransferase_grp1"/>
</dbReference>
<dbReference type="PANTHER" id="PTHR45947:SF3">
    <property type="entry name" value="SULFOQUINOVOSYL TRANSFERASE SQD2"/>
    <property type="match status" value="1"/>
</dbReference>
<dbReference type="Pfam" id="PF00534">
    <property type="entry name" value="Glycos_transf_1"/>
    <property type="match status" value="2"/>
</dbReference>
<dbReference type="SUPFAM" id="SSF53756">
    <property type="entry name" value="UDP-Glycosyltransferase/glycogen phosphorylase"/>
    <property type="match status" value="1"/>
</dbReference>
<sequence>MKRLAIITTHPIQYYAPAFRLLAKGIILKVFYTGGRQLVNQFDKGFNKKIEWDIPLLEGYDYEFLENHAKDPGTHHFKGISSPKAIENITDYKPDSILVFGWAFQSHLRIIRHFKGKVPVYFRGDSTLIDQKFGIKSNLKKIFISWVYHHIDIAFYVGKKNKSYFKRYGLTDKKLRFSPHAIDNDRFSIDRKKDAAEIRKTLKIGQNDLLILFAGKLESKKNPELLLHAFFELDLPNVHLLFVGNGELEESLKLKVESLEQKSEVGSPKFEEPVSIKDLNTPNVLRRAQDHIEVQSSKFKVQSLVFIPSPPSSTSGCSKSLKERIHFMDFQNQTQMPAVYQACDLFCLPSKGPGETWGLAVNEAMATGKAILVSDKAGCSADLVKPHLNGEIFISGNLKDLKDKLLTTLSNKNILIEYGKASKKIIEDWSFEKQVNSFLKTINS</sequence>
<dbReference type="PANTHER" id="PTHR45947">
    <property type="entry name" value="SULFOQUINOVOSYL TRANSFERASE SQD2"/>
    <property type="match status" value="1"/>
</dbReference>
<evidence type="ECO:0000313" key="3">
    <source>
        <dbReference type="Proteomes" id="UP000245391"/>
    </source>
</evidence>
<evidence type="ECO:0000313" key="2">
    <source>
        <dbReference type="EMBL" id="PWS31749.1"/>
    </source>
</evidence>
<protein>
    <submittedName>
        <fullName evidence="2">Glycosyl transferase family 1</fullName>
    </submittedName>
</protein>
<dbReference type="Proteomes" id="UP000245391">
    <property type="component" value="Unassembled WGS sequence"/>
</dbReference>
<evidence type="ECO:0000259" key="1">
    <source>
        <dbReference type="Pfam" id="PF00534"/>
    </source>
</evidence>
<name>A0A317F1I7_9SPHI</name>
<dbReference type="EMBL" id="QGNY01000004">
    <property type="protein sequence ID" value="PWS31749.1"/>
    <property type="molecule type" value="Genomic_DNA"/>
</dbReference>
<keyword evidence="3" id="KW-1185">Reference proteome</keyword>
<reference evidence="3" key="1">
    <citation type="submission" date="2018-05" db="EMBL/GenBank/DDBJ databases">
        <title>Pedobacter paludis sp. nov., isolated from wetland soil.</title>
        <authorList>
            <person name="Zhang Y."/>
        </authorList>
    </citation>
    <scope>NUCLEOTIDE SEQUENCE [LARGE SCALE GENOMIC DNA]</scope>
    <source>
        <strain evidence="3">R-8</strain>
    </source>
</reference>
<feature type="domain" description="Glycosyl transferase family 1" evidence="1">
    <location>
        <begin position="196"/>
        <end position="272"/>
    </location>
</feature>
<proteinExistence type="predicted"/>
<comment type="caution">
    <text evidence="2">The sequence shown here is derived from an EMBL/GenBank/DDBJ whole genome shotgun (WGS) entry which is preliminary data.</text>
</comment>
<accession>A0A317F1I7</accession>
<dbReference type="CDD" id="cd03801">
    <property type="entry name" value="GT4_PimA-like"/>
    <property type="match status" value="1"/>
</dbReference>
<dbReference type="Gene3D" id="3.40.50.2000">
    <property type="entry name" value="Glycogen Phosphorylase B"/>
    <property type="match status" value="3"/>
</dbReference>
<dbReference type="AlphaFoldDB" id="A0A317F1I7"/>
<dbReference type="InterPro" id="IPR001296">
    <property type="entry name" value="Glyco_trans_1"/>
</dbReference>
<gene>
    <name evidence="2" type="ORF">DF947_14035</name>
</gene>